<dbReference type="InterPro" id="IPR013783">
    <property type="entry name" value="Ig-like_fold"/>
</dbReference>
<dbReference type="EMBL" id="JAOWKX010000004">
    <property type="protein sequence ID" value="MCV2884767.1"/>
    <property type="molecule type" value="Genomic_DNA"/>
</dbReference>
<dbReference type="Gene3D" id="2.60.40.10">
    <property type="entry name" value="Immunoglobulins"/>
    <property type="match status" value="1"/>
</dbReference>
<name>A0ABT3A916_9ALTE</name>
<dbReference type="Pfam" id="PF17963">
    <property type="entry name" value="Big_9"/>
    <property type="match status" value="1"/>
</dbReference>
<reference evidence="2 3" key="1">
    <citation type="submission" date="2022-10" db="EMBL/GenBank/DDBJ databases">
        <title>Aestuariibacter sp. AA17 isolated from Montipora capitata coral fragment.</title>
        <authorList>
            <person name="Emsley S.A."/>
            <person name="Pfannmuller K.M."/>
            <person name="Loughran R.M."/>
            <person name="Shlafstein M."/>
            <person name="Papke E."/>
            <person name="Saw J.H."/>
            <person name="Ushijima B."/>
            <person name="Videau P."/>
        </authorList>
    </citation>
    <scope>NUCLEOTIDE SEQUENCE [LARGE SCALE GENOMIC DNA]</scope>
    <source>
        <strain evidence="2 3">AA17</strain>
    </source>
</reference>
<protein>
    <submittedName>
        <fullName evidence="2">Ig-like domain-containing protein</fullName>
    </submittedName>
</protein>
<accession>A0ABT3A916</accession>
<evidence type="ECO:0000256" key="1">
    <source>
        <dbReference type="SAM" id="SignalP"/>
    </source>
</evidence>
<keyword evidence="1" id="KW-0732">Signal</keyword>
<organism evidence="2 3">
    <name type="scientific">Fluctibacter corallii</name>
    <dbReference type="NCBI Taxonomy" id="2984329"/>
    <lineage>
        <taxon>Bacteria</taxon>
        <taxon>Pseudomonadati</taxon>
        <taxon>Pseudomonadota</taxon>
        <taxon>Gammaproteobacteria</taxon>
        <taxon>Alteromonadales</taxon>
        <taxon>Alteromonadaceae</taxon>
        <taxon>Fluctibacter</taxon>
    </lineage>
</organism>
<evidence type="ECO:0000313" key="2">
    <source>
        <dbReference type="EMBL" id="MCV2884767.1"/>
    </source>
</evidence>
<dbReference type="RefSeq" id="WP_263712052.1">
    <property type="nucleotide sequence ID" value="NZ_JAOWKX010000004.1"/>
</dbReference>
<feature type="chain" id="PRO_5045209191" evidence="1">
    <location>
        <begin position="29"/>
        <end position="1042"/>
    </location>
</feature>
<sequence length="1042" mass="114493">MPKQLMNHVIFLLFLAALWVCKATNAIGAPLSPFVTVPASGKIGQLYTLTINSAESISHYEIYENGHKIKTSDSNTVDVWFRQSKNVYQVKACDQTGCSAFSNEAIAIAVSGNVPPPDISLPLTAAVGDTVCIEHNTPQDATRFYYYKNSKMTGRCSTITEPGTNTFYAHACATACSLSSDIVQVQGYVPNRPASSPDVPTVQLPEIREFMSPFTVRFSPVSWATHYEVFENGSLLVTTTETNASPSHYGGTVNRYKVRACDGSSCGTFSDEAVTVSNQAPPRNPLYALPEFAVVGQPVCVDIDIAQDLKVSIFINNNLKGYLNKHPCFTLNSEGVAAVQIQTCEGYNCATKSYVKYLPVIAGAPHLAPTVTSRFTDVEPNQPLNLDVTFPDKTYGDTWIAIFSNEEHILNTRTSPVTVTISEMGFYSLTAKVCSAVGCSPASEAERIVVGRPEVVINEVQTHTHVGTNQIISWQTLAVPSTYHIFERRPGENFKSISPPINETDNTMRVSVSLDAPGEYCYFVQALINSHTGNLNSRSQQVCTQAVSQLAVLDQQPLVLDTSESYNITYRDFTFSRNFNIGDGRMMEGENYILTNNGTTLHPKEGFFGTLSVPVLFGDYGRLNSAPYTMTIEVIDARPKALNNARTIEVFSSVEYLSPYASSVVDPRSLPITNVEIVKPANYGYAEFHEDGIHLKYTHAIENCNTNTEFTDTFSYRVKNSAGLYSPPATAIITISCSLPAIPVALPDVYYYQKGKNLSFNVINPACNDSLSLDDTHNWPSDCSRDDFDHYASPILIHQSSADIMQGYLTQVGNDGWFTFVPAQDQCADVVFHYTIINAKGLISEPAAVRLQCGKPPKANDDSFTLGFSQTITLPVLQNDELLDPDATNLSIDKIYQPPTKGRAVLSKDETAITYTPNQSQCIPGDVIRDEFQYTVIDDTGNPSPPAKVNLSIHCITITWLPNVSSLGQPIELRWQIDDGFSCVLDNGELPALTGSGKMPFTFYQDASNQTQWVCTNQQNHEVVVDSPLKLKKLPSPTLYKH</sequence>
<dbReference type="SUPFAM" id="SSF49265">
    <property type="entry name" value="Fibronectin type III"/>
    <property type="match status" value="1"/>
</dbReference>
<dbReference type="Proteomes" id="UP001652504">
    <property type="component" value="Unassembled WGS sequence"/>
</dbReference>
<keyword evidence="3" id="KW-1185">Reference proteome</keyword>
<feature type="signal peptide" evidence="1">
    <location>
        <begin position="1"/>
        <end position="28"/>
    </location>
</feature>
<proteinExistence type="predicted"/>
<dbReference type="InterPro" id="IPR036116">
    <property type="entry name" value="FN3_sf"/>
</dbReference>
<comment type="caution">
    <text evidence="2">The sequence shown here is derived from an EMBL/GenBank/DDBJ whole genome shotgun (WGS) entry which is preliminary data.</text>
</comment>
<evidence type="ECO:0000313" key="3">
    <source>
        <dbReference type="Proteomes" id="UP001652504"/>
    </source>
</evidence>
<gene>
    <name evidence="2" type="ORF">OE749_08665</name>
</gene>